<evidence type="ECO:0000313" key="2">
    <source>
        <dbReference type="Proteomes" id="UP001153332"/>
    </source>
</evidence>
<evidence type="ECO:0000313" key="1">
    <source>
        <dbReference type="EMBL" id="KAJ8130847.1"/>
    </source>
</evidence>
<dbReference type="Proteomes" id="UP001153332">
    <property type="component" value="Unassembled WGS sequence"/>
</dbReference>
<proteinExistence type="predicted"/>
<gene>
    <name evidence="1" type="ORF">O1611_g2777</name>
</gene>
<organism evidence="1 2">
    <name type="scientific">Lasiodiplodia mahajangana</name>
    <dbReference type="NCBI Taxonomy" id="1108764"/>
    <lineage>
        <taxon>Eukaryota</taxon>
        <taxon>Fungi</taxon>
        <taxon>Dikarya</taxon>
        <taxon>Ascomycota</taxon>
        <taxon>Pezizomycotina</taxon>
        <taxon>Dothideomycetes</taxon>
        <taxon>Dothideomycetes incertae sedis</taxon>
        <taxon>Botryosphaeriales</taxon>
        <taxon>Botryosphaeriaceae</taxon>
        <taxon>Lasiodiplodia</taxon>
    </lineage>
</organism>
<comment type="caution">
    <text evidence="1">The sequence shown here is derived from an EMBL/GenBank/DDBJ whole genome shotgun (WGS) entry which is preliminary data.</text>
</comment>
<accession>A0ACC2JU48</accession>
<sequence>MEPVSTPRISANMLDSYVGQNVIVVGKVMQLRGESALLDANGQVTALLNPESHLMAGNAAQIIGRVNPDLSVKVYNALDLGNNIVGLPDFQVAQSVVEVTHQYKDLFVYDNASSSSVEPESQQHPRSSSPFQPNHRYSHHHHQPSQTPPRPATPASYCSSSSVVYSSSSSLGDGSSPHFDTQLDISPSSQLNTTQGTLSSRLNYQSASRDHLITAESRYSSSSEGFGSTSSLDHELSQLVIEDDEPSYNKPSPSQFTRPASYHSSSSEVFGSTSSLDHGLSQLVIEYDQPPLSQLTVAETHHPWQPNLPRTPPRPDTAGSYCSSSSEVLSSVPDSLDGVFSQPVIEEESPLSSQSTNKKTQSSQSNSQKIKYIESPESSPPATPVREREVPSPVFGSPSSTGKLSTGCPSPVQSPVRSPPSSSTRSPRLYRTRSGNLATVAELRERREREEEFLDIILRGIMVPEDGRMTSRPSVAMRLNESGRWRIDSIQEPWGV</sequence>
<dbReference type="EMBL" id="JAPUUL010000410">
    <property type="protein sequence ID" value="KAJ8130847.1"/>
    <property type="molecule type" value="Genomic_DNA"/>
</dbReference>
<name>A0ACC2JU48_9PEZI</name>
<reference evidence="1" key="1">
    <citation type="submission" date="2022-12" db="EMBL/GenBank/DDBJ databases">
        <title>Genome Sequence of Lasiodiplodia mahajangana.</title>
        <authorList>
            <person name="Buettner E."/>
        </authorList>
    </citation>
    <scope>NUCLEOTIDE SEQUENCE</scope>
    <source>
        <strain evidence="1">VT137</strain>
    </source>
</reference>
<protein>
    <submittedName>
        <fullName evidence="1">Uncharacterized protein</fullName>
    </submittedName>
</protein>
<keyword evidence="2" id="KW-1185">Reference proteome</keyword>